<dbReference type="Pfam" id="PF20326">
    <property type="entry name" value="DUF6621"/>
    <property type="match status" value="1"/>
</dbReference>
<name>A0A948TB97_9BACT</name>
<dbReference type="Proteomes" id="UP000783796">
    <property type="component" value="Unassembled WGS sequence"/>
</dbReference>
<organism evidence="1 2">
    <name type="scientific">Candidatus Phocaeicola faecigallinarum</name>
    <dbReference type="NCBI Taxonomy" id="2838732"/>
    <lineage>
        <taxon>Bacteria</taxon>
        <taxon>Pseudomonadati</taxon>
        <taxon>Bacteroidota</taxon>
        <taxon>Bacteroidia</taxon>
        <taxon>Bacteroidales</taxon>
        <taxon>Bacteroidaceae</taxon>
        <taxon>Phocaeicola</taxon>
    </lineage>
</organism>
<evidence type="ECO:0000313" key="1">
    <source>
        <dbReference type="EMBL" id="MBU3837983.1"/>
    </source>
</evidence>
<proteinExistence type="predicted"/>
<reference evidence="1" key="1">
    <citation type="journal article" date="2021" name="PeerJ">
        <title>Extensive microbial diversity within the chicken gut microbiome revealed by metagenomics and culture.</title>
        <authorList>
            <person name="Gilroy R."/>
            <person name="Ravi A."/>
            <person name="Getino M."/>
            <person name="Pursley I."/>
            <person name="Horton D.L."/>
            <person name="Alikhan N.F."/>
            <person name="Baker D."/>
            <person name="Gharbi K."/>
            <person name="Hall N."/>
            <person name="Watson M."/>
            <person name="Adriaenssens E.M."/>
            <person name="Foster-Nyarko E."/>
            <person name="Jarju S."/>
            <person name="Secka A."/>
            <person name="Antonio M."/>
            <person name="Oren A."/>
            <person name="Chaudhuri R.R."/>
            <person name="La Ragione R."/>
            <person name="Hildebrand F."/>
            <person name="Pallen M.J."/>
        </authorList>
    </citation>
    <scope>NUCLEOTIDE SEQUENCE</scope>
    <source>
        <strain evidence="1">G4-2901</strain>
    </source>
</reference>
<protein>
    <submittedName>
        <fullName evidence="1">Uncharacterized protein</fullName>
    </submittedName>
</protein>
<comment type="caution">
    <text evidence="1">The sequence shown here is derived from an EMBL/GenBank/DDBJ whole genome shotgun (WGS) entry which is preliminary data.</text>
</comment>
<accession>A0A948TB97</accession>
<reference evidence="1" key="2">
    <citation type="submission" date="2021-04" db="EMBL/GenBank/DDBJ databases">
        <authorList>
            <person name="Gilroy R."/>
        </authorList>
    </citation>
    <scope>NUCLEOTIDE SEQUENCE</scope>
    <source>
        <strain evidence="1">G4-2901</strain>
    </source>
</reference>
<dbReference type="EMBL" id="JAHLFW010000058">
    <property type="protein sequence ID" value="MBU3837983.1"/>
    <property type="molecule type" value="Genomic_DNA"/>
</dbReference>
<evidence type="ECO:0000313" key="2">
    <source>
        <dbReference type="Proteomes" id="UP000783796"/>
    </source>
</evidence>
<dbReference type="InterPro" id="IPR046729">
    <property type="entry name" value="DUF6621"/>
</dbReference>
<sequence>MEKKIEFAPNVMLIDASYLDRVGRDMAEHFSPILNRELPKADLAALLECLALDAGVVLGDNAVQVIFIYDSAEPRMSFCTPSDLDKELNNVAFKSQLGEFSIYSFQPSDMATCEELFNEALMLAGESKDVKRVVAVADEDAYQQKTHSTLNKIKGKESVTLFGMNPPKDEASYSFEMLGFAVLQSLGIKAEEL</sequence>
<gene>
    <name evidence="1" type="ORF">H9777_06650</name>
</gene>
<dbReference type="AlphaFoldDB" id="A0A948TB97"/>